<reference evidence="9" key="1">
    <citation type="journal article" date="2014" name="Front. Microbiol.">
        <title>High frequency of phylogenetically diverse reductive dehalogenase-homologous genes in deep subseafloor sedimentary metagenomes.</title>
        <authorList>
            <person name="Kawai M."/>
            <person name="Futagami T."/>
            <person name="Toyoda A."/>
            <person name="Takaki Y."/>
            <person name="Nishi S."/>
            <person name="Hori S."/>
            <person name="Arai W."/>
            <person name="Tsubouchi T."/>
            <person name="Morono Y."/>
            <person name="Uchiyama I."/>
            <person name="Ito T."/>
            <person name="Fujiyama A."/>
            <person name="Inagaki F."/>
            <person name="Takami H."/>
        </authorList>
    </citation>
    <scope>NUCLEOTIDE SEQUENCE</scope>
    <source>
        <strain evidence="9">Expedition CK06-06</strain>
    </source>
</reference>
<accession>X1MTJ5</accession>
<dbReference type="InterPro" id="IPR035906">
    <property type="entry name" value="MetI-like_sf"/>
</dbReference>
<dbReference type="PANTHER" id="PTHR30193">
    <property type="entry name" value="ABC TRANSPORTER PERMEASE PROTEIN"/>
    <property type="match status" value="1"/>
</dbReference>
<keyword evidence="3" id="KW-1003">Cell membrane</keyword>
<dbReference type="InterPro" id="IPR051393">
    <property type="entry name" value="ABC_transporter_permease"/>
</dbReference>
<protein>
    <recommendedName>
        <fullName evidence="8">ABC transmembrane type-1 domain-containing protein</fullName>
    </recommendedName>
</protein>
<evidence type="ECO:0000259" key="8">
    <source>
        <dbReference type="PROSITE" id="PS50928"/>
    </source>
</evidence>
<proteinExistence type="predicted"/>
<dbReference type="PANTHER" id="PTHR30193:SF37">
    <property type="entry name" value="INNER MEMBRANE ABC TRANSPORTER PERMEASE PROTEIN YCJO"/>
    <property type="match status" value="1"/>
</dbReference>
<feature type="domain" description="ABC transmembrane type-1" evidence="8">
    <location>
        <begin position="1"/>
        <end position="153"/>
    </location>
</feature>
<dbReference type="Pfam" id="PF00528">
    <property type="entry name" value="BPD_transp_1"/>
    <property type="match status" value="1"/>
</dbReference>
<evidence type="ECO:0000256" key="3">
    <source>
        <dbReference type="ARBA" id="ARBA00022475"/>
    </source>
</evidence>
<dbReference type="GO" id="GO:0055085">
    <property type="term" value="P:transmembrane transport"/>
    <property type="evidence" value="ECO:0007669"/>
    <property type="project" value="InterPro"/>
</dbReference>
<comment type="caution">
    <text evidence="9">The sequence shown here is derived from an EMBL/GenBank/DDBJ whole genome shotgun (WGS) entry which is preliminary data.</text>
</comment>
<name>X1MTJ5_9ZZZZ</name>
<evidence type="ECO:0000256" key="7">
    <source>
        <dbReference type="SAM" id="Phobius"/>
    </source>
</evidence>
<dbReference type="InterPro" id="IPR000515">
    <property type="entry name" value="MetI-like"/>
</dbReference>
<dbReference type="AlphaFoldDB" id="X1MTJ5"/>
<comment type="subcellular location">
    <subcellularLocation>
        <location evidence="1">Cell membrane</location>
        <topology evidence="1">Multi-pass membrane protein</topology>
    </subcellularLocation>
</comment>
<organism evidence="9">
    <name type="scientific">marine sediment metagenome</name>
    <dbReference type="NCBI Taxonomy" id="412755"/>
    <lineage>
        <taxon>unclassified sequences</taxon>
        <taxon>metagenomes</taxon>
        <taxon>ecological metagenomes</taxon>
    </lineage>
</organism>
<dbReference type="PROSITE" id="PS50928">
    <property type="entry name" value="ABC_TM1"/>
    <property type="match status" value="1"/>
</dbReference>
<dbReference type="GO" id="GO:0005886">
    <property type="term" value="C:plasma membrane"/>
    <property type="evidence" value="ECO:0007669"/>
    <property type="project" value="UniProtKB-SubCell"/>
</dbReference>
<dbReference type="EMBL" id="BARV01025911">
    <property type="protein sequence ID" value="GAI34972.1"/>
    <property type="molecule type" value="Genomic_DNA"/>
</dbReference>
<evidence type="ECO:0000256" key="5">
    <source>
        <dbReference type="ARBA" id="ARBA00022989"/>
    </source>
</evidence>
<dbReference type="Gene3D" id="1.10.3720.10">
    <property type="entry name" value="MetI-like"/>
    <property type="match status" value="1"/>
</dbReference>
<feature type="non-terminal residue" evidence="9">
    <location>
        <position position="1"/>
    </location>
</feature>
<feature type="transmembrane region" description="Helical" evidence="7">
    <location>
        <begin position="132"/>
        <end position="152"/>
    </location>
</feature>
<keyword evidence="5 7" id="KW-1133">Transmembrane helix</keyword>
<evidence type="ECO:0000313" key="9">
    <source>
        <dbReference type="EMBL" id="GAI34972.1"/>
    </source>
</evidence>
<dbReference type="CDD" id="cd06261">
    <property type="entry name" value="TM_PBP2"/>
    <property type="match status" value="1"/>
</dbReference>
<feature type="transmembrane region" description="Helical" evidence="7">
    <location>
        <begin position="74"/>
        <end position="93"/>
    </location>
</feature>
<evidence type="ECO:0000256" key="1">
    <source>
        <dbReference type="ARBA" id="ARBA00004651"/>
    </source>
</evidence>
<evidence type="ECO:0000256" key="4">
    <source>
        <dbReference type="ARBA" id="ARBA00022692"/>
    </source>
</evidence>
<evidence type="ECO:0000256" key="2">
    <source>
        <dbReference type="ARBA" id="ARBA00022448"/>
    </source>
</evidence>
<keyword evidence="4 7" id="KW-0812">Transmembrane</keyword>
<gene>
    <name evidence="9" type="ORF">S06H3_41970</name>
</gene>
<evidence type="ECO:0000256" key="6">
    <source>
        <dbReference type="ARBA" id="ARBA00023136"/>
    </source>
</evidence>
<keyword evidence="6 7" id="KW-0472">Membrane</keyword>
<feature type="transmembrane region" description="Helical" evidence="7">
    <location>
        <begin position="25"/>
        <end position="53"/>
    </location>
</feature>
<dbReference type="SUPFAM" id="SSF161098">
    <property type="entry name" value="MetI-like"/>
    <property type="match status" value="1"/>
</dbReference>
<sequence>QYGLLNFIMNLVRLPSIDWLGNYKMALFSLILVSIWKIVGYPMIIFLAGLGAIPREYYEAARIDGAGAWHRFRYITWPLLSPISLFLLITLMINSFEAFDIVNIMTQGGPVHASTIYVYYIYDLTFRHAMKIGKASAAVVIFFSIILSFSLLQYRVLRRKVQYL</sequence>
<keyword evidence="2" id="KW-0813">Transport</keyword>